<dbReference type="AlphaFoldDB" id="A0A4R6MBI2"/>
<evidence type="ECO:0000313" key="3">
    <source>
        <dbReference type="Proteomes" id="UP000294656"/>
    </source>
</evidence>
<organism evidence="2 3">
    <name type="scientific">Marinomonas balearica</name>
    <dbReference type="NCBI Taxonomy" id="491947"/>
    <lineage>
        <taxon>Bacteria</taxon>
        <taxon>Pseudomonadati</taxon>
        <taxon>Pseudomonadota</taxon>
        <taxon>Gammaproteobacteria</taxon>
        <taxon>Oceanospirillales</taxon>
        <taxon>Oceanospirillaceae</taxon>
        <taxon>Marinomonas</taxon>
    </lineage>
</organism>
<dbReference type="OrthoDB" id="6119979at2"/>
<name>A0A4R6MBI2_9GAMM</name>
<protein>
    <recommendedName>
        <fullName evidence="4">Ketosteroid isomerase-like protein</fullName>
    </recommendedName>
</protein>
<dbReference type="EMBL" id="SNXC01000010">
    <property type="protein sequence ID" value="TDO98961.1"/>
    <property type="molecule type" value="Genomic_DNA"/>
</dbReference>
<sequence length="134" mass="15154">MKLSISMILILFSVATYADTASEINAAIVANFKHTQSEDAAAALNDLHSESPAYLSTKQALQQVFSTYDLKYELLNYQFVGEDSEYAYAKIKQRTSKVSGPAFDNNELEMLMIFKQEHGIWKIWTQVNLSLSFL</sequence>
<dbReference type="RefSeq" id="WP_133503178.1">
    <property type="nucleotide sequence ID" value="NZ_SNXC01000010.1"/>
</dbReference>
<evidence type="ECO:0008006" key="4">
    <source>
        <dbReference type="Google" id="ProtNLM"/>
    </source>
</evidence>
<dbReference type="Proteomes" id="UP000294656">
    <property type="component" value="Unassembled WGS sequence"/>
</dbReference>
<feature type="signal peptide" evidence="1">
    <location>
        <begin position="1"/>
        <end position="18"/>
    </location>
</feature>
<reference evidence="2 3" key="1">
    <citation type="submission" date="2019-03" db="EMBL/GenBank/DDBJ databases">
        <title>Genomic Encyclopedia of Type Strains, Phase III (KMG-III): the genomes of soil and plant-associated and newly described type strains.</title>
        <authorList>
            <person name="Whitman W."/>
        </authorList>
    </citation>
    <scope>NUCLEOTIDE SEQUENCE [LARGE SCALE GENOMIC DNA]</scope>
    <source>
        <strain evidence="2 3">CECT 7378</strain>
    </source>
</reference>
<feature type="chain" id="PRO_5020769407" description="Ketosteroid isomerase-like protein" evidence="1">
    <location>
        <begin position="19"/>
        <end position="134"/>
    </location>
</feature>
<evidence type="ECO:0000313" key="2">
    <source>
        <dbReference type="EMBL" id="TDO98961.1"/>
    </source>
</evidence>
<keyword evidence="3" id="KW-1185">Reference proteome</keyword>
<keyword evidence="1" id="KW-0732">Signal</keyword>
<comment type="caution">
    <text evidence="2">The sequence shown here is derived from an EMBL/GenBank/DDBJ whole genome shotgun (WGS) entry which is preliminary data.</text>
</comment>
<evidence type="ECO:0000256" key="1">
    <source>
        <dbReference type="SAM" id="SignalP"/>
    </source>
</evidence>
<gene>
    <name evidence="2" type="ORF">DFP79_1385</name>
</gene>
<accession>A0A4R6MBI2</accession>
<proteinExistence type="predicted"/>